<dbReference type="InterPro" id="IPR050547">
    <property type="entry name" value="DEAD_box_RNA_helicases"/>
</dbReference>
<feature type="region of interest" description="Disordered" evidence="12">
    <location>
        <begin position="441"/>
        <end position="513"/>
    </location>
</feature>
<dbReference type="CDD" id="cd18787">
    <property type="entry name" value="SF2_C_DEAD"/>
    <property type="match status" value="1"/>
</dbReference>
<dbReference type="SUPFAM" id="SSF52540">
    <property type="entry name" value="P-loop containing nucleoside triphosphate hydrolases"/>
    <property type="match status" value="1"/>
</dbReference>
<reference evidence="16 17" key="1">
    <citation type="submission" date="2018-06" db="EMBL/GenBank/DDBJ databases">
        <title>Genomic Encyclopedia of Archaeal and Bacterial Type Strains, Phase II (KMG-II): from individual species to whole genera.</title>
        <authorList>
            <person name="Goeker M."/>
        </authorList>
    </citation>
    <scope>NUCLEOTIDE SEQUENCE [LARGE SCALE GENOMIC DNA]</scope>
    <source>
        <strain evidence="16 17">DSM 19830</strain>
    </source>
</reference>
<dbReference type="SMART" id="SM00487">
    <property type="entry name" value="DEXDc"/>
    <property type="match status" value="1"/>
</dbReference>
<protein>
    <recommendedName>
        <fullName evidence="9">DEAD-box ATP-dependent RNA helicase RhpA</fullName>
        <ecNumber evidence="1">3.6.4.13</ecNumber>
    </recommendedName>
</protein>
<evidence type="ECO:0000256" key="7">
    <source>
        <dbReference type="ARBA" id="ARBA00038437"/>
    </source>
</evidence>
<dbReference type="InterPro" id="IPR001650">
    <property type="entry name" value="Helicase_C-like"/>
</dbReference>
<keyword evidence="6 11" id="KW-0067">ATP-binding</keyword>
<feature type="domain" description="Helicase ATP-binding" evidence="13">
    <location>
        <begin position="36"/>
        <end position="207"/>
    </location>
</feature>
<dbReference type="PROSITE" id="PS51192">
    <property type="entry name" value="HELICASE_ATP_BIND_1"/>
    <property type="match status" value="1"/>
</dbReference>
<evidence type="ECO:0000256" key="10">
    <source>
        <dbReference type="PROSITE-ProRule" id="PRU00552"/>
    </source>
</evidence>
<evidence type="ECO:0000256" key="6">
    <source>
        <dbReference type="ARBA" id="ARBA00022840"/>
    </source>
</evidence>
<evidence type="ECO:0000256" key="1">
    <source>
        <dbReference type="ARBA" id="ARBA00012552"/>
    </source>
</evidence>
<dbReference type="Gene3D" id="3.40.50.300">
    <property type="entry name" value="P-loop containing nucleotide triphosphate hydrolases"/>
    <property type="match status" value="2"/>
</dbReference>
<comment type="similarity">
    <text evidence="7 11">Belongs to the DEAD box helicase family.</text>
</comment>
<dbReference type="SMART" id="SM00490">
    <property type="entry name" value="HELICc"/>
    <property type="match status" value="1"/>
</dbReference>
<keyword evidence="3 11" id="KW-0547">Nucleotide-binding</keyword>
<sequence>MDQTLKFTDLGISAEILKSVEEMGYTQPSPIQTQSIPFILQGRDVIGQAQTGTGKTAAFAIPIIDLVDPDFNKPQAIILCPTRELAVQVEGEIQKLARYHRSINSVAIYGGESIDRQIRVLRKGVQIVVGTPGRVQDHINRGTLKLDSVGILVLDEADEMLDMGFRDDIEAILQEMPEERQTVFFSATMAKPIMDLTRKYQTNPEIVKIAKKELTVSNIEQTFYEVRNPLKLELMARLMNVHDIKLSVVFCNTKRMVDEVTEGLIARGIAADALHGDLSQAQRDKVMGKFRKGHCKVLVATDVAARGIDVDNVEAVFNYDLPLDEEYYVHRIGRTGRAGKSGKAINFVTGRRDSFKMRDLERYTKATITKMSPPSAAELIELKKAQFVKSVTEQVEKEEDNQLFEATIGQMLAEGLTLDQVAVGLIKIVMGDSVKEMSEQNFGLDSYGGDRRREGGRDGGRGERGGRYERGERGDRGGRNERGGERGGERRREFGNREGGSRDGGKRPERVREANMTRLFLNLGKKDRIRPNDIVGAIAGETGVPGRSIGGIDIYDNFSFVDVPSKDADQVINGMKNNTIKGKSVSMEVSKG</sequence>
<evidence type="ECO:0000313" key="16">
    <source>
        <dbReference type="EMBL" id="PZX49595.1"/>
    </source>
</evidence>
<evidence type="ECO:0000256" key="3">
    <source>
        <dbReference type="ARBA" id="ARBA00022741"/>
    </source>
</evidence>
<dbReference type="InterPro" id="IPR014001">
    <property type="entry name" value="Helicase_ATP-bd"/>
</dbReference>
<dbReference type="InterPro" id="IPR000629">
    <property type="entry name" value="RNA-helicase_DEAD-box_CS"/>
</dbReference>
<dbReference type="CDD" id="cd12252">
    <property type="entry name" value="RRM_DbpA"/>
    <property type="match status" value="1"/>
</dbReference>
<dbReference type="RefSeq" id="WP_111320893.1">
    <property type="nucleotide sequence ID" value="NZ_QKZT01000014.1"/>
</dbReference>
<dbReference type="GO" id="GO:0016787">
    <property type="term" value="F:hydrolase activity"/>
    <property type="evidence" value="ECO:0007669"/>
    <property type="project" value="UniProtKB-KW"/>
</dbReference>
<dbReference type="Pfam" id="PF03880">
    <property type="entry name" value="DbpA"/>
    <property type="match status" value="1"/>
</dbReference>
<dbReference type="EC" id="3.6.4.13" evidence="1"/>
<evidence type="ECO:0000259" key="15">
    <source>
        <dbReference type="PROSITE" id="PS51195"/>
    </source>
</evidence>
<evidence type="ECO:0000256" key="12">
    <source>
        <dbReference type="SAM" id="MobiDB-lite"/>
    </source>
</evidence>
<dbReference type="InterPro" id="IPR044742">
    <property type="entry name" value="DEAD/DEAH_RhlB"/>
</dbReference>
<dbReference type="InterPro" id="IPR011545">
    <property type="entry name" value="DEAD/DEAH_box_helicase_dom"/>
</dbReference>
<dbReference type="PROSITE" id="PS51195">
    <property type="entry name" value="Q_MOTIF"/>
    <property type="match status" value="1"/>
</dbReference>
<evidence type="ECO:0000256" key="2">
    <source>
        <dbReference type="ARBA" id="ARBA00022490"/>
    </source>
</evidence>
<keyword evidence="2" id="KW-0963">Cytoplasm</keyword>
<name>A0A2W7RFV7_9BACT</name>
<dbReference type="GO" id="GO:0005840">
    <property type="term" value="C:ribosome"/>
    <property type="evidence" value="ECO:0007669"/>
    <property type="project" value="TreeGrafter"/>
</dbReference>
<keyword evidence="17" id="KW-1185">Reference proteome</keyword>
<comment type="caution">
    <text evidence="16">The sequence shown here is derived from an EMBL/GenBank/DDBJ whole genome shotgun (WGS) entry which is preliminary data.</text>
</comment>
<dbReference type="EMBL" id="QKZT01000014">
    <property type="protein sequence ID" value="PZX49595.1"/>
    <property type="molecule type" value="Genomic_DNA"/>
</dbReference>
<evidence type="ECO:0000256" key="8">
    <source>
        <dbReference type="ARBA" id="ARBA00047984"/>
    </source>
</evidence>
<evidence type="ECO:0000313" key="17">
    <source>
        <dbReference type="Proteomes" id="UP000248882"/>
    </source>
</evidence>
<dbReference type="GO" id="GO:0033592">
    <property type="term" value="F:RNA strand annealing activity"/>
    <property type="evidence" value="ECO:0007669"/>
    <property type="project" value="TreeGrafter"/>
</dbReference>
<feature type="domain" description="DEAD-box RNA helicase Q" evidence="15">
    <location>
        <begin position="5"/>
        <end position="33"/>
    </location>
</feature>
<dbReference type="GO" id="GO:0005829">
    <property type="term" value="C:cytosol"/>
    <property type="evidence" value="ECO:0007669"/>
    <property type="project" value="TreeGrafter"/>
</dbReference>
<dbReference type="PANTHER" id="PTHR47963">
    <property type="entry name" value="DEAD-BOX ATP-DEPENDENT RNA HELICASE 47, MITOCHONDRIAL"/>
    <property type="match status" value="1"/>
</dbReference>
<dbReference type="GO" id="GO:0009409">
    <property type="term" value="P:response to cold"/>
    <property type="evidence" value="ECO:0007669"/>
    <property type="project" value="TreeGrafter"/>
</dbReference>
<dbReference type="GO" id="GO:0003724">
    <property type="term" value="F:RNA helicase activity"/>
    <property type="evidence" value="ECO:0007669"/>
    <property type="project" value="UniProtKB-EC"/>
</dbReference>
<feature type="domain" description="Helicase C-terminal" evidence="14">
    <location>
        <begin position="218"/>
        <end position="380"/>
    </location>
</feature>
<evidence type="ECO:0000259" key="13">
    <source>
        <dbReference type="PROSITE" id="PS51192"/>
    </source>
</evidence>
<dbReference type="InterPro" id="IPR027417">
    <property type="entry name" value="P-loop_NTPase"/>
</dbReference>
<dbReference type="OrthoDB" id="9785240at2"/>
<dbReference type="InterPro" id="IPR012677">
    <property type="entry name" value="Nucleotide-bd_a/b_plait_sf"/>
</dbReference>
<dbReference type="PROSITE" id="PS00039">
    <property type="entry name" value="DEAD_ATP_HELICASE"/>
    <property type="match status" value="1"/>
</dbReference>
<dbReference type="PANTHER" id="PTHR47963:SF8">
    <property type="entry name" value="ATP-DEPENDENT RNA HELICASE DEAD"/>
    <property type="match status" value="1"/>
</dbReference>
<dbReference type="GO" id="GO:0042255">
    <property type="term" value="P:ribosome assembly"/>
    <property type="evidence" value="ECO:0007669"/>
    <property type="project" value="UniProtKB-ARBA"/>
</dbReference>
<dbReference type="Gene3D" id="3.30.70.330">
    <property type="match status" value="1"/>
</dbReference>
<dbReference type="InterPro" id="IPR005580">
    <property type="entry name" value="DbpA/CsdA_RNA-bd_dom"/>
</dbReference>
<organism evidence="16 17">
    <name type="scientific">Algoriphagus chordae</name>
    <dbReference type="NCBI Taxonomy" id="237019"/>
    <lineage>
        <taxon>Bacteria</taxon>
        <taxon>Pseudomonadati</taxon>
        <taxon>Bacteroidota</taxon>
        <taxon>Cytophagia</taxon>
        <taxon>Cytophagales</taxon>
        <taxon>Cyclobacteriaceae</taxon>
        <taxon>Algoriphagus</taxon>
    </lineage>
</organism>
<evidence type="ECO:0000256" key="11">
    <source>
        <dbReference type="RuleBase" id="RU000492"/>
    </source>
</evidence>
<feature type="compositionally biased region" description="Basic and acidic residues" evidence="12">
    <location>
        <begin position="448"/>
        <end position="513"/>
    </location>
</feature>
<dbReference type="PROSITE" id="PS51194">
    <property type="entry name" value="HELICASE_CTER"/>
    <property type="match status" value="1"/>
</dbReference>
<evidence type="ECO:0000256" key="5">
    <source>
        <dbReference type="ARBA" id="ARBA00022806"/>
    </source>
</evidence>
<evidence type="ECO:0000259" key="14">
    <source>
        <dbReference type="PROSITE" id="PS51194"/>
    </source>
</evidence>
<dbReference type="Pfam" id="PF00271">
    <property type="entry name" value="Helicase_C"/>
    <property type="match status" value="1"/>
</dbReference>
<dbReference type="FunFam" id="3.40.50.300:FF:000108">
    <property type="entry name" value="ATP-dependent RNA helicase RhlE"/>
    <property type="match status" value="1"/>
</dbReference>
<feature type="short sequence motif" description="Q motif" evidence="10">
    <location>
        <begin position="5"/>
        <end position="33"/>
    </location>
</feature>
<keyword evidence="5 11" id="KW-0347">Helicase</keyword>
<proteinExistence type="inferred from homology"/>
<dbReference type="AlphaFoldDB" id="A0A2W7RFV7"/>
<evidence type="ECO:0000256" key="9">
    <source>
        <dbReference type="ARBA" id="ARBA00074363"/>
    </source>
</evidence>
<evidence type="ECO:0000256" key="4">
    <source>
        <dbReference type="ARBA" id="ARBA00022801"/>
    </source>
</evidence>
<dbReference type="Proteomes" id="UP000248882">
    <property type="component" value="Unassembled WGS sequence"/>
</dbReference>
<comment type="catalytic activity">
    <reaction evidence="8">
        <text>ATP + H2O = ADP + phosphate + H(+)</text>
        <dbReference type="Rhea" id="RHEA:13065"/>
        <dbReference type="ChEBI" id="CHEBI:15377"/>
        <dbReference type="ChEBI" id="CHEBI:15378"/>
        <dbReference type="ChEBI" id="CHEBI:30616"/>
        <dbReference type="ChEBI" id="CHEBI:43474"/>
        <dbReference type="ChEBI" id="CHEBI:456216"/>
        <dbReference type="EC" id="3.6.4.13"/>
    </reaction>
</comment>
<dbReference type="InterPro" id="IPR014014">
    <property type="entry name" value="RNA_helicase_DEAD_Q_motif"/>
</dbReference>
<dbReference type="CDD" id="cd00268">
    <property type="entry name" value="DEADc"/>
    <property type="match status" value="1"/>
</dbReference>
<dbReference type="GO" id="GO:0005524">
    <property type="term" value="F:ATP binding"/>
    <property type="evidence" value="ECO:0007669"/>
    <property type="project" value="UniProtKB-KW"/>
</dbReference>
<keyword evidence="4 11" id="KW-0378">Hydrolase</keyword>
<gene>
    <name evidence="16" type="ORF">LV85_03036</name>
</gene>
<accession>A0A2W7RFV7</accession>
<dbReference type="Pfam" id="PF00270">
    <property type="entry name" value="DEAD"/>
    <property type="match status" value="1"/>
</dbReference>